<reference evidence="1 2" key="1">
    <citation type="journal article" date="2009" name="Stand. Genomic Sci.">
        <title>Complete genome sequence of Pedobacter heparinus type strain (HIM 762-3).</title>
        <authorList>
            <person name="Han C."/>
            <person name="Spring S."/>
            <person name="Lapidus A."/>
            <person name="Del Rio T.G."/>
            <person name="Tice H."/>
            <person name="Copeland A."/>
            <person name="Cheng J.F."/>
            <person name="Lucas S."/>
            <person name="Chen F."/>
            <person name="Nolan M."/>
            <person name="Bruce D."/>
            <person name="Goodwin L."/>
            <person name="Pitluck S."/>
            <person name="Ivanova N."/>
            <person name="Mavromatis K."/>
            <person name="Mikhailova N."/>
            <person name="Pati A."/>
            <person name="Chen A."/>
            <person name="Palaniappan K."/>
            <person name="Land M."/>
            <person name="Hauser L."/>
            <person name="Chang Y.J."/>
            <person name="Jeffries C.C."/>
            <person name="Saunders E."/>
            <person name="Chertkov O."/>
            <person name="Brettin T."/>
            <person name="Goker M."/>
            <person name="Rohde M."/>
            <person name="Bristow J."/>
            <person name="Eisen J.A."/>
            <person name="Markowitz V."/>
            <person name="Hugenholtz P."/>
            <person name="Kyrpides N.C."/>
            <person name="Klenk H.P."/>
            <person name="Detter J.C."/>
        </authorList>
    </citation>
    <scope>NUCLEOTIDE SEQUENCE [LARGE SCALE GENOMIC DNA]</scope>
    <source>
        <strain evidence="2">ATCC 13125 / DSM 2366 / CIP 104194 / JCM 7457 / NBRC 12017 / NCIMB 9290 / NRRL B-14731 / HIM 762-3</strain>
    </source>
</reference>
<sequence>MTTATIRQKLHNYLEVADDKKVRAIYTMMETEVESEMTTYTDELKSVLDQRFADVRNGDVELVSEEESKQRIYDILASRNK</sequence>
<keyword evidence="2" id="KW-1185">Reference proteome</keyword>
<gene>
    <name evidence="1" type="ordered locus">Phep_1813</name>
</gene>
<dbReference type="EMBL" id="CP001681">
    <property type="protein sequence ID" value="ACU04022.1"/>
    <property type="molecule type" value="Genomic_DNA"/>
</dbReference>
<dbReference type="Proteomes" id="UP000000852">
    <property type="component" value="Chromosome"/>
</dbReference>
<protein>
    <submittedName>
        <fullName evidence="1">Uncharacterized protein</fullName>
    </submittedName>
</protein>
<dbReference type="OrthoDB" id="799347at2"/>
<proteinExistence type="predicted"/>
<dbReference type="eggNOG" id="ENOG502ZXKF">
    <property type="taxonomic scope" value="Bacteria"/>
</dbReference>
<dbReference type="KEGG" id="phe:Phep_1813"/>
<dbReference type="RefSeq" id="WP_015807636.1">
    <property type="nucleotide sequence ID" value="NC_013061.1"/>
</dbReference>
<dbReference type="AlphaFoldDB" id="C6XVF6"/>
<organism evidence="1 2">
    <name type="scientific">Pedobacter heparinus (strain ATCC 13125 / DSM 2366 / CIP 104194 / JCM 7457 / NBRC 12017 / NCIMB 9290 / NRRL B-14731 / HIM 762-3)</name>
    <dbReference type="NCBI Taxonomy" id="485917"/>
    <lineage>
        <taxon>Bacteria</taxon>
        <taxon>Pseudomonadati</taxon>
        <taxon>Bacteroidota</taxon>
        <taxon>Sphingobacteriia</taxon>
        <taxon>Sphingobacteriales</taxon>
        <taxon>Sphingobacteriaceae</taxon>
        <taxon>Pedobacter</taxon>
    </lineage>
</organism>
<evidence type="ECO:0000313" key="2">
    <source>
        <dbReference type="Proteomes" id="UP000000852"/>
    </source>
</evidence>
<dbReference type="STRING" id="485917.Phep_1813"/>
<dbReference type="HOGENOM" id="CLU_195264_0_0_10"/>
<name>C6XVF6_PEDHD</name>
<evidence type="ECO:0000313" key="1">
    <source>
        <dbReference type="EMBL" id="ACU04022.1"/>
    </source>
</evidence>
<accession>C6XVF6</accession>